<comment type="similarity">
    <text evidence="1">Belongs to the CapA family.</text>
</comment>
<dbReference type="EMBL" id="MGHH01000013">
    <property type="protein sequence ID" value="OGM64166.1"/>
    <property type="molecule type" value="Genomic_DNA"/>
</dbReference>
<feature type="domain" description="Capsule synthesis protein CapA" evidence="3">
    <location>
        <begin position="65"/>
        <end position="282"/>
    </location>
</feature>
<keyword evidence="2" id="KW-1133">Transmembrane helix</keyword>
<gene>
    <name evidence="4" type="ORF">A2893_03510</name>
</gene>
<dbReference type="SUPFAM" id="SSF56300">
    <property type="entry name" value="Metallo-dependent phosphatases"/>
    <property type="match status" value="1"/>
</dbReference>
<feature type="transmembrane region" description="Helical" evidence="2">
    <location>
        <begin position="6"/>
        <end position="30"/>
    </location>
</feature>
<dbReference type="PANTHER" id="PTHR33393">
    <property type="entry name" value="POLYGLUTAMINE SYNTHESIS ACCESSORY PROTEIN RV0574C-RELATED"/>
    <property type="match status" value="1"/>
</dbReference>
<reference evidence="4 5" key="1">
    <citation type="journal article" date="2016" name="Nat. Commun.">
        <title>Thousands of microbial genomes shed light on interconnected biogeochemical processes in an aquifer system.</title>
        <authorList>
            <person name="Anantharaman K."/>
            <person name="Brown C.T."/>
            <person name="Hug L.A."/>
            <person name="Sharon I."/>
            <person name="Castelle C.J."/>
            <person name="Probst A.J."/>
            <person name="Thomas B.C."/>
            <person name="Singh A."/>
            <person name="Wilkins M.J."/>
            <person name="Karaoz U."/>
            <person name="Brodie E.L."/>
            <person name="Williams K.H."/>
            <person name="Hubbard S.S."/>
            <person name="Banfield J.F."/>
        </authorList>
    </citation>
    <scope>NUCLEOTIDE SEQUENCE [LARGE SCALE GENOMIC DNA]</scope>
</reference>
<dbReference type="InterPro" id="IPR019079">
    <property type="entry name" value="Capsule_synth_CapA"/>
</dbReference>
<evidence type="ECO:0000259" key="3">
    <source>
        <dbReference type="SMART" id="SM00854"/>
    </source>
</evidence>
<dbReference type="InterPro" id="IPR052169">
    <property type="entry name" value="CW_Biosynth-Accessory"/>
</dbReference>
<dbReference type="SMART" id="SM00854">
    <property type="entry name" value="PGA_cap"/>
    <property type="match status" value="1"/>
</dbReference>
<evidence type="ECO:0000256" key="1">
    <source>
        <dbReference type="ARBA" id="ARBA00005662"/>
    </source>
</evidence>
<organism evidence="4 5">
    <name type="scientific">Candidatus Woesebacteria bacterium RIFCSPLOWO2_01_FULL_39_25</name>
    <dbReference type="NCBI Taxonomy" id="1802521"/>
    <lineage>
        <taxon>Bacteria</taxon>
        <taxon>Candidatus Woeseibacteriota</taxon>
    </lineage>
</organism>
<dbReference type="STRING" id="1802521.A2893_03510"/>
<dbReference type="AlphaFoldDB" id="A0A1F8BJC6"/>
<dbReference type="InterPro" id="IPR029052">
    <property type="entry name" value="Metallo-depent_PP-like"/>
</dbReference>
<proteinExistence type="inferred from homology"/>
<dbReference type="PANTHER" id="PTHR33393:SF11">
    <property type="entry name" value="POLYGLUTAMINE SYNTHESIS ACCESSORY PROTEIN RV0574C-RELATED"/>
    <property type="match status" value="1"/>
</dbReference>
<dbReference type="Proteomes" id="UP000176725">
    <property type="component" value="Unassembled WGS sequence"/>
</dbReference>
<dbReference type="Gene3D" id="3.60.21.10">
    <property type="match status" value="1"/>
</dbReference>
<dbReference type="CDD" id="cd07381">
    <property type="entry name" value="MPP_CapA"/>
    <property type="match status" value="1"/>
</dbReference>
<protein>
    <recommendedName>
        <fullName evidence="3">Capsule synthesis protein CapA domain-containing protein</fullName>
    </recommendedName>
</protein>
<keyword evidence="2" id="KW-0472">Membrane</keyword>
<name>A0A1F8BJC6_9BACT</name>
<accession>A0A1F8BJC6</accession>
<sequence length="323" mass="36207">MKRIGIKYIILGFLAAISTSVIVVGALILINSSFRKNSIFISSDSTTTSNPTTLLSPTEKPNRVKIILTGDVMLGRSVMIEAIEQEDPLFPFRKVADVLREVDLVFINLENPIIKDCPRHVGGFTFCTTYEIAEGLTFSGVDVVNLANNHSGNYGSYGINETINYLERNEILATGVGKLVTKEVNGTNFGFLGFEYVFKPSDPEHLELVKKSDSTVDILIVGVHWGDEYKDTANQFQRNLAREFIKNGADVVVGHHPHWVQDSEIVDGVPVYYSLGNFVFDQMWSEETKKGAIVELIFEDGKFIEDRLIKTYIRERGQPEFVE</sequence>
<dbReference type="Pfam" id="PF09587">
    <property type="entry name" value="PGA_cap"/>
    <property type="match status" value="1"/>
</dbReference>
<keyword evidence="2" id="KW-0812">Transmembrane</keyword>
<comment type="caution">
    <text evidence="4">The sequence shown here is derived from an EMBL/GenBank/DDBJ whole genome shotgun (WGS) entry which is preliminary data.</text>
</comment>
<evidence type="ECO:0000313" key="4">
    <source>
        <dbReference type="EMBL" id="OGM64166.1"/>
    </source>
</evidence>
<evidence type="ECO:0000313" key="5">
    <source>
        <dbReference type="Proteomes" id="UP000176725"/>
    </source>
</evidence>
<evidence type="ECO:0000256" key="2">
    <source>
        <dbReference type="SAM" id="Phobius"/>
    </source>
</evidence>